<reference evidence="2" key="1">
    <citation type="submission" date="2019-03" db="EMBL/GenBank/DDBJ databases">
        <title>WGS assembly of Setaria viridis.</title>
        <authorList>
            <person name="Huang P."/>
            <person name="Jenkins J."/>
            <person name="Grimwood J."/>
            <person name="Barry K."/>
            <person name="Healey A."/>
            <person name="Mamidi S."/>
            <person name="Sreedasyam A."/>
            <person name="Shu S."/>
            <person name="Feldman M."/>
            <person name="Wu J."/>
            <person name="Yu Y."/>
            <person name="Chen C."/>
            <person name="Johnson J."/>
            <person name="Rokhsar D."/>
            <person name="Baxter I."/>
            <person name="Schmutz J."/>
            <person name="Brutnell T."/>
            <person name="Kellogg E."/>
        </authorList>
    </citation>
    <scope>NUCLEOTIDE SEQUENCE [LARGE SCALE GENOMIC DNA]</scope>
</reference>
<proteinExistence type="predicted"/>
<evidence type="ECO:0000313" key="2">
    <source>
        <dbReference type="EMBL" id="TKW25671.1"/>
    </source>
</evidence>
<dbReference type="Pfam" id="PF04450">
    <property type="entry name" value="BSP"/>
    <property type="match status" value="1"/>
</dbReference>
<dbReference type="PANTHER" id="PTHR33321">
    <property type="match status" value="1"/>
</dbReference>
<dbReference type="Gramene" id="TKW25671">
    <property type="protein sequence ID" value="TKW25671"/>
    <property type="gene ID" value="SEVIR_3G134000v2"/>
</dbReference>
<evidence type="ECO:0000256" key="1">
    <source>
        <dbReference type="SAM" id="MobiDB-lite"/>
    </source>
</evidence>
<dbReference type="AlphaFoldDB" id="A0A4U6V8Q3"/>
<organism evidence="2 3">
    <name type="scientific">Setaria viridis</name>
    <name type="common">Green bristlegrass</name>
    <name type="synonym">Setaria italica subsp. viridis</name>
    <dbReference type="NCBI Taxonomy" id="4556"/>
    <lineage>
        <taxon>Eukaryota</taxon>
        <taxon>Viridiplantae</taxon>
        <taxon>Streptophyta</taxon>
        <taxon>Embryophyta</taxon>
        <taxon>Tracheophyta</taxon>
        <taxon>Spermatophyta</taxon>
        <taxon>Magnoliopsida</taxon>
        <taxon>Liliopsida</taxon>
        <taxon>Poales</taxon>
        <taxon>Poaceae</taxon>
        <taxon>PACMAD clade</taxon>
        <taxon>Panicoideae</taxon>
        <taxon>Panicodae</taxon>
        <taxon>Paniceae</taxon>
        <taxon>Cenchrinae</taxon>
        <taxon>Setaria</taxon>
    </lineage>
</organism>
<dbReference type="Proteomes" id="UP000298652">
    <property type="component" value="Chromosome 3"/>
</dbReference>
<protein>
    <submittedName>
        <fullName evidence="2">Uncharacterized protein</fullName>
    </submittedName>
</protein>
<accession>A0A4U6V8Q3</accession>
<dbReference type="EMBL" id="CM016554">
    <property type="protein sequence ID" value="TKW25671.1"/>
    <property type="molecule type" value="Genomic_DNA"/>
</dbReference>
<keyword evidence="3" id="KW-1185">Reference proteome</keyword>
<dbReference type="PANTHER" id="PTHR33321:SF3">
    <property type="entry name" value="OS05G0582000 PROTEIN"/>
    <property type="match status" value="1"/>
</dbReference>
<name>A0A4U6V8Q3_SETVI</name>
<dbReference type="OMA" id="RKPVNHV"/>
<gene>
    <name evidence="2" type="ORF">SEVIR_3G134000v2</name>
</gene>
<feature type="region of interest" description="Disordered" evidence="1">
    <location>
        <begin position="283"/>
        <end position="314"/>
    </location>
</feature>
<dbReference type="InterPro" id="IPR007541">
    <property type="entry name" value="Uncharacterised_BSP"/>
</dbReference>
<feature type="compositionally biased region" description="Polar residues" evidence="1">
    <location>
        <begin position="290"/>
        <end position="314"/>
    </location>
</feature>
<sequence length="314" mass="32172">MEAPLLLPVSTAAATSSSSVDIDDITVDAAPAPPAAPSSTPPSTQSIVFRVVAVIAVACASLFAQHEAARGFGIDVVSAGGAGAGADGRRFDLFFVSNGRAERILLHASRGVERALFPDASFPRKEVRRVTVKMAGHNLTAGATVDAAAAPGEYVVSLSPALVSGTGTGADAADAVAAAVRRAVARMWLWDGRGAAPARVTEAMVEYLVSAAEVAASAPLSSSEEEDGEHRCMSARFLRHLEGQREGFVARLNRAMRDRWSDVAVDAALGAPARHACAAYRTATTSSSTGQQDPATTPLAASTSDATRGSSVAT</sequence>
<evidence type="ECO:0000313" key="3">
    <source>
        <dbReference type="Proteomes" id="UP000298652"/>
    </source>
</evidence>